<dbReference type="AlphaFoldDB" id="A0A2W5NFT1"/>
<name>A0A2W5NFT1_RHOSU</name>
<organism evidence="2 3">
    <name type="scientific">Rhodovulum sulfidophilum</name>
    <name type="common">Rhodobacter sulfidophilus</name>
    <dbReference type="NCBI Taxonomy" id="35806"/>
    <lineage>
        <taxon>Bacteria</taxon>
        <taxon>Pseudomonadati</taxon>
        <taxon>Pseudomonadota</taxon>
        <taxon>Alphaproteobacteria</taxon>
        <taxon>Rhodobacterales</taxon>
        <taxon>Paracoccaceae</taxon>
        <taxon>Rhodovulum</taxon>
    </lineage>
</organism>
<evidence type="ECO:0000313" key="3">
    <source>
        <dbReference type="Proteomes" id="UP000249185"/>
    </source>
</evidence>
<keyword evidence="1" id="KW-0732">Signal</keyword>
<keyword evidence="2" id="KW-0282">Flagellum</keyword>
<protein>
    <submittedName>
        <fullName evidence="2">Flagellar basal body-associated protein FliL</fullName>
    </submittedName>
</protein>
<dbReference type="Proteomes" id="UP000249185">
    <property type="component" value="Unassembled WGS sequence"/>
</dbReference>
<comment type="caution">
    <text evidence="2">The sequence shown here is derived from an EMBL/GenBank/DDBJ whole genome shotgun (WGS) entry which is preliminary data.</text>
</comment>
<keyword evidence="2" id="KW-0966">Cell projection</keyword>
<feature type="chain" id="PRO_5016079125" evidence="1">
    <location>
        <begin position="21"/>
        <end position="158"/>
    </location>
</feature>
<gene>
    <name evidence="2" type="ORF">DI556_01565</name>
</gene>
<keyword evidence="2" id="KW-0969">Cilium</keyword>
<evidence type="ECO:0000256" key="1">
    <source>
        <dbReference type="SAM" id="SignalP"/>
    </source>
</evidence>
<feature type="signal peptide" evidence="1">
    <location>
        <begin position="1"/>
        <end position="20"/>
    </location>
</feature>
<sequence length="158" mass="16346">MKKILPVLLALLGLAAGVGAGLALRPVSEPAPEVAEGEPVGTEPAAPDAEFAAVPLGKPFVVPVFRDGKVAAMVVISLAVEVEPDGAEQVAALEPKLRDGFLKVMFRHANSGGFDGSFTTGQPIEDLTAALGKTLRTLMPDPPTGRVLITEIARQDNS</sequence>
<evidence type="ECO:0000313" key="2">
    <source>
        <dbReference type="EMBL" id="PZQ52372.1"/>
    </source>
</evidence>
<proteinExistence type="predicted"/>
<reference evidence="2 3" key="1">
    <citation type="submission" date="2017-08" db="EMBL/GenBank/DDBJ databases">
        <title>Infants hospitalized years apart are colonized by the same room-sourced microbial strains.</title>
        <authorList>
            <person name="Brooks B."/>
            <person name="Olm M.R."/>
            <person name="Firek B.A."/>
            <person name="Baker R."/>
            <person name="Thomas B.C."/>
            <person name="Morowitz M.J."/>
            <person name="Banfield J.F."/>
        </authorList>
    </citation>
    <scope>NUCLEOTIDE SEQUENCE [LARGE SCALE GENOMIC DNA]</scope>
    <source>
        <strain evidence="2">S2_005_002_R2_34</strain>
    </source>
</reference>
<dbReference type="EMBL" id="QFPW01000001">
    <property type="protein sequence ID" value="PZQ52372.1"/>
    <property type="molecule type" value="Genomic_DNA"/>
</dbReference>
<accession>A0A2W5NFT1</accession>